<gene>
    <name evidence="3" type="ORF">HMPREF9623_00452</name>
</gene>
<reference evidence="3 4" key="1">
    <citation type="submission" date="2011-10" db="EMBL/GenBank/DDBJ databases">
        <title>The Genome Sequence of Lachnospiraceae bacterium ACC2.</title>
        <authorList>
            <consortium name="The Broad Institute Genome Sequencing Platform"/>
            <person name="Earl A."/>
            <person name="Ward D."/>
            <person name="Feldgarden M."/>
            <person name="Gevers D."/>
            <person name="Sizova M."/>
            <person name="Hazen A."/>
            <person name="Epstein S."/>
            <person name="Young S.K."/>
            <person name="Zeng Q."/>
            <person name="Gargeya S."/>
            <person name="Fitzgerald M."/>
            <person name="Haas B."/>
            <person name="Abouelleil A."/>
            <person name="Alvarado L."/>
            <person name="Arachchi H.M."/>
            <person name="Berlin A."/>
            <person name="Brown A."/>
            <person name="Chapman S.B."/>
            <person name="Chen Z."/>
            <person name="Dunbar C."/>
            <person name="Freedman E."/>
            <person name="Gearin G."/>
            <person name="Goldberg J."/>
            <person name="Griggs A."/>
            <person name="Gujja S."/>
            <person name="Heiman D."/>
            <person name="Howarth C."/>
            <person name="Larson L."/>
            <person name="Lui A."/>
            <person name="MacDonald P.J.P."/>
            <person name="Montmayeur A."/>
            <person name="Murphy C."/>
            <person name="Neiman D."/>
            <person name="Pearson M."/>
            <person name="Priest M."/>
            <person name="Roberts A."/>
            <person name="Saif S."/>
            <person name="Shea T."/>
            <person name="Shenoy N."/>
            <person name="Sisk P."/>
            <person name="Stolte C."/>
            <person name="Sykes S."/>
            <person name="Wortman J."/>
            <person name="Nusbaum C."/>
            <person name="Birren B."/>
        </authorList>
    </citation>
    <scope>NUCLEOTIDE SEQUENCE [LARGE SCALE GENOMIC DNA]</scope>
    <source>
        <strain evidence="3 4">ACC2</strain>
    </source>
</reference>
<evidence type="ECO:0000313" key="3">
    <source>
        <dbReference type="EMBL" id="EHO17598.1"/>
    </source>
</evidence>
<keyword evidence="4" id="KW-1185">Reference proteome</keyword>
<dbReference type="InterPro" id="IPR036263">
    <property type="entry name" value="Chorismate_II_sf"/>
</dbReference>
<dbReference type="Gene3D" id="1.20.59.10">
    <property type="entry name" value="Chorismate mutase"/>
    <property type="match status" value="1"/>
</dbReference>
<dbReference type="AlphaFoldDB" id="A0AA36Y628"/>
<dbReference type="Proteomes" id="UP000018466">
    <property type="component" value="Unassembled WGS sequence"/>
</dbReference>
<accession>A0AA36Y628</accession>
<feature type="domain" description="Chorismate mutase" evidence="2">
    <location>
        <begin position="1"/>
        <end position="87"/>
    </location>
</feature>
<evidence type="ECO:0000256" key="1">
    <source>
        <dbReference type="ARBA" id="ARBA00023235"/>
    </source>
</evidence>
<comment type="caution">
    <text evidence="3">The sequence shown here is derived from an EMBL/GenBank/DDBJ whole genome shotgun (WGS) entry which is preliminary data.</text>
</comment>
<dbReference type="SMART" id="SM00830">
    <property type="entry name" value="CM_2"/>
    <property type="match status" value="1"/>
</dbReference>
<dbReference type="InterPro" id="IPR036979">
    <property type="entry name" value="CM_dom_sf"/>
</dbReference>
<dbReference type="SUPFAM" id="SSF55021">
    <property type="entry name" value="ACT-like"/>
    <property type="match status" value="1"/>
</dbReference>
<dbReference type="GO" id="GO:0046417">
    <property type="term" value="P:chorismate metabolic process"/>
    <property type="evidence" value="ECO:0007669"/>
    <property type="project" value="InterPro"/>
</dbReference>
<dbReference type="RefSeq" id="WP_009532285.1">
    <property type="nucleotide sequence ID" value="NZ_JH590861.1"/>
</dbReference>
<proteinExistence type="predicted"/>
<sequence length="189" mass="22010">MELTEIRNKIDALDEEIKALLLQRLACSKEVAEAKASEGETKIYRADREEAILERLGNDVPEAVRREYLAIVRKIMETSRMYQYGLLYDWNPAQYDGLFANVPYEFPSRKVKILLTRPNRPNAMSSILSMVGDYGYNMEKMELLSYTEDRQAVRFLLTVRGDLSERHMQKLMVQLAGESRDFCIMEVLR</sequence>
<dbReference type="GO" id="GO:0009697">
    <property type="term" value="P:salicylic acid biosynthetic process"/>
    <property type="evidence" value="ECO:0007669"/>
    <property type="project" value="TreeGrafter"/>
</dbReference>
<dbReference type="EMBL" id="AGEL01000004">
    <property type="protein sequence ID" value="EHO17598.1"/>
    <property type="molecule type" value="Genomic_DNA"/>
</dbReference>
<protein>
    <recommendedName>
        <fullName evidence="2">Chorismate mutase domain-containing protein</fullName>
    </recommendedName>
</protein>
<dbReference type="InterPro" id="IPR045865">
    <property type="entry name" value="ACT-like_dom_sf"/>
</dbReference>
<dbReference type="InterPro" id="IPR002701">
    <property type="entry name" value="CM_II_prokaryot"/>
</dbReference>
<dbReference type="Pfam" id="PF01817">
    <property type="entry name" value="CM_2"/>
    <property type="match status" value="1"/>
</dbReference>
<dbReference type="SUPFAM" id="SSF48600">
    <property type="entry name" value="Chorismate mutase II"/>
    <property type="match status" value="1"/>
</dbReference>
<dbReference type="InterPro" id="IPR051331">
    <property type="entry name" value="Chorismate_mutase-related"/>
</dbReference>
<evidence type="ECO:0000259" key="2">
    <source>
        <dbReference type="PROSITE" id="PS51168"/>
    </source>
</evidence>
<evidence type="ECO:0000313" key="4">
    <source>
        <dbReference type="Proteomes" id="UP000018466"/>
    </source>
</evidence>
<keyword evidence="1" id="KW-0413">Isomerase</keyword>
<name>A0AA36Y628_9FIRM</name>
<dbReference type="PANTHER" id="PTHR38041:SF1">
    <property type="entry name" value="CHORISMATE MUTASE"/>
    <property type="match status" value="1"/>
</dbReference>
<dbReference type="GeneID" id="86940235"/>
<organism evidence="3 4">
    <name type="scientific">Stomatobaculum longum</name>
    <dbReference type="NCBI Taxonomy" id="796942"/>
    <lineage>
        <taxon>Bacteria</taxon>
        <taxon>Bacillati</taxon>
        <taxon>Bacillota</taxon>
        <taxon>Clostridia</taxon>
        <taxon>Lachnospirales</taxon>
        <taxon>Lachnospiraceae</taxon>
        <taxon>Stomatobaculum</taxon>
    </lineage>
</organism>
<dbReference type="PANTHER" id="PTHR38041">
    <property type="entry name" value="CHORISMATE MUTASE"/>
    <property type="match status" value="1"/>
</dbReference>
<dbReference type="CDD" id="cd02116">
    <property type="entry name" value="ACT"/>
    <property type="match status" value="1"/>
</dbReference>
<dbReference type="PROSITE" id="PS51168">
    <property type="entry name" value="CHORISMATE_MUT_2"/>
    <property type="match status" value="1"/>
</dbReference>
<dbReference type="GO" id="GO:0004106">
    <property type="term" value="F:chorismate mutase activity"/>
    <property type="evidence" value="ECO:0007669"/>
    <property type="project" value="InterPro"/>
</dbReference>